<sequence length="223" mass="24414">MAKKKVTGEDGKTYVMKEKKPFYKKVWFWILVVIVVAGIGGALGSGNDENNAVKEANSSSNVADSNKQETKESTKANEAPKEEKVYKIGDKVPVGTVEYVINSKEVKDQVGGEYTAQNAKAKYLVLDVTITNNGDKAITIADDFFKLYKGKTEFKTDSSASIAANQESGSTGLDFFYQELNPESSLTGKVVFDVNEETINDPSTQIQVQTGVWGTETERINLN</sequence>
<evidence type="ECO:0000313" key="5">
    <source>
        <dbReference type="EMBL" id="EOT42631.1"/>
    </source>
</evidence>
<comment type="caution">
    <text evidence="5">The sequence shown here is derived from an EMBL/GenBank/DDBJ whole genome shotgun (WGS) entry which is preliminary data.</text>
</comment>
<gene>
    <name evidence="5" type="ORF">OMK_00992</name>
</gene>
<dbReference type="AlphaFoldDB" id="S1NGT1"/>
<protein>
    <recommendedName>
        <fullName evidence="4">DUF4352 domain-containing protein</fullName>
    </recommendedName>
</protein>
<dbReference type="RefSeq" id="WP_016172171.1">
    <property type="nucleotide sequence ID" value="NZ_ASWK01000001.1"/>
</dbReference>
<dbReference type="Pfam" id="PF11611">
    <property type="entry name" value="DUF4352"/>
    <property type="match status" value="1"/>
</dbReference>
<evidence type="ECO:0000313" key="6">
    <source>
        <dbReference type="Proteomes" id="UP000014127"/>
    </source>
</evidence>
<dbReference type="PATRIC" id="fig|1139219.3.peg.956"/>
<evidence type="ECO:0000256" key="3">
    <source>
        <dbReference type="SAM" id="Phobius"/>
    </source>
</evidence>
<feature type="region of interest" description="Disordered" evidence="2">
    <location>
        <begin position="55"/>
        <end position="82"/>
    </location>
</feature>
<feature type="compositionally biased region" description="Polar residues" evidence="2">
    <location>
        <begin position="56"/>
        <end position="65"/>
    </location>
</feature>
<evidence type="ECO:0000256" key="2">
    <source>
        <dbReference type="SAM" id="MobiDB-lite"/>
    </source>
</evidence>
<keyword evidence="3" id="KW-0812">Transmembrane</keyword>
<dbReference type="OrthoDB" id="2136626at2"/>
<keyword evidence="6" id="KW-1185">Reference proteome</keyword>
<organism evidence="5 6">
    <name type="scientific">Enterococcus dispar ATCC 51266</name>
    <dbReference type="NCBI Taxonomy" id="1139219"/>
    <lineage>
        <taxon>Bacteria</taxon>
        <taxon>Bacillati</taxon>
        <taxon>Bacillota</taxon>
        <taxon>Bacilli</taxon>
        <taxon>Lactobacillales</taxon>
        <taxon>Enterococcaceae</taxon>
        <taxon>Enterococcus</taxon>
    </lineage>
</organism>
<evidence type="ECO:0000256" key="1">
    <source>
        <dbReference type="ARBA" id="ARBA00022729"/>
    </source>
</evidence>
<dbReference type="HOGENOM" id="CLU_072584_2_1_9"/>
<dbReference type="STRING" id="44009.RV01_GL001858"/>
<dbReference type="InterPro" id="IPR029050">
    <property type="entry name" value="Immunoprotect_excell_Ig-like"/>
</dbReference>
<proteinExistence type="predicted"/>
<dbReference type="EMBL" id="AHYR01000004">
    <property type="protein sequence ID" value="EOT42631.1"/>
    <property type="molecule type" value="Genomic_DNA"/>
</dbReference>
<dbReference type="InterPro" id="IPR029051">
    <property type="entry name" value="DUF4352"/>
</dbReference>
<feature type="transmembrane region" description="Helical" evidence="3">
    <location>
        <begin position="26"/>
        <end position="44"/>
    </location>
</feature>
<feature type="compositionally biased region" description="Basic and acidic residues" evidence="2">
    <location>
        <begin position="66"/>
        <end position="82"/>
    </location>
</feature>
<evidence type="ECO:0000259" key="4">
    <source>
        <dbReference type="Pfam" id="PF11611"/>
    </source>
</evidence>
<dbReference type="Proteomes" id="UP000014127">
    <property type="component" value="Unassembled WGS sequence"/>
</dbReference>
<keyword evidence="3" id="KW-1133">Transmembrane helix</keyword>
<accession>S1NGT1</accession>
<dbReference type="Gene3D" id="2.60.40.1240">
    <property type="match status" value="1"/>
</dbReference>
<name>S1NGT1_9ENTE</name>
<feature type="domain" description="DUF4352" evidence="4">
    <location>
        <begin position="86"/>
        <end position="215"/>
    </location>
</feature>
<keyword evidence="1" id="KW-0732">Signal</keyword>
<keyword evidence="3" id="KW-0472">Membrane</keyword>
<dbReference type="eggNOG" id="ENOG5032TRR">
    <property type="taxonomic scope" value="Bacteria"/>
</dbReference>
<reference evidence="5 6" key="1">
    <citation type="submission" date="2013-03" db="EMBL/GenBank/DDBJ databases">
        <title>The Genome Sequence of Enterococcus dispar ATCC_51266 (Illumina only assembly).</title>
        <authorList>
            <consortium name="The Broad Institute Genomics Platform"/>
            <consortium name="The Broad Institute Genome Sequencing Center for Infectious Disease"/>
            <person name="Earl A."/>
            <person name="Russ C."/>
            <person name="Gilmore M."/>
            <person name="Surin D."/>
            <person name="Walker B."/>
            <person name="Young S."/>
            <person name="Zeng Q."/>
            <person name="Gargeya S."/>
            <person name="Fitzgerald M."/>
            <person name="Haas B."/>
            <person name="Abouelleil A."/>
            <person name="Allen A.W."/>
            <person name="Alvarado L."/>
            <person name="Arachchi H.M."/>
            <person name="Berlin A.M."/>
            <person name="Chapman S.B."/>
            <person name="Gainer-Dewar J."/>
            <person name="Goldberg J."/>
            <person name="Griggs A."/>
            <person name="Gujja S."/>
            <person name="Hansen M."/>
            <person name="Howarth C."/>
            <person name="Imamovic A."/>
            <person name="Ireland A."/>
            <person name="Larimer J."/>
            <person name="McCowan C."/>
            <person name="Murphy C."/>
            <person name="Pearson M."/>
            <person name="Poon T.W."/>
            <person name="Priest M."/>
            <person name="Roberts A."/>
            <person name="Saif S."/>
            <person name="Shea T."/>
            <person name="Sisk P."/>
            <person name="Sykes S."/>
            <person name="Wortman J."/>
            <person name="Nusbaum C."/>
            <person name="Birren B."/>
        </authorList>
    </citation>
    <scope>NUCLEOTIDE SEQUENCE [LARGE SCALE GENOMIC DNA]</scope>
    <source>
        <strain evidence="5 6">ATCC 51266</strain>
    </source>
</reference>